<dbReference type="InterPro" id="IPR036939">
    <property type="entry name" value="Cu2_ascorb_mOase_N_sf"/>
</dbReference>
<name>A0ABD3WC97_SINWO</name>
<dbReference type="InterPro" id="IPR014784">
    <property type="entry name" value="Cu2_ascorb_mOase-like_C"/>
</dbReference>
<dbReference type="InterPro" id="IPR024548">
    <property type="entry name" value="Cu2_monoox_C"/>
</dbReference>
<dbReference type="PANTHER" id="PTHR10157">
    <property type="entry name" value="DOPAMINE BETA HYDROXYLASE RELATED"/>
    <property type="match status" value="1"/>
</dbReference>
<dbReference type="FunFam" id="2.60.40.1210:FF:000001">
    <property type="entry name" value="Monooxygenase, DBH-like 1, like"/>
    <property type="match status" value="1"/>
</dbReference>
<dbReference type="Gene3D" id="2.60.120.310">
    <property type="entry name" value="Copper type II, ascorbate-dependent monooxygenase, N-terminal domain"/>
    <property type="match status" value="1"/>
</dbReference>
<feature type="domain" description="DOMON" evidence="8">
    <location>
        <begin position="51"/>
        <end position="165"/>
    </location>
</feature>
<dbReference type="SMART" id="SM00664">
    <property type="entry name" value="DoH"/>
    <property type="match status" value="1"/>
</dbReference>
<evidence type="ECO:0000259" key="8">
    <source>
        <dbReference type="PROSITE" id="PS50836"/>
    </source>
</evidence>
<dbReference type="Gene3D" id="2.60.40.1210">
    <property type="entry name" value="Cellobiose dehydrogenase, cytochrome domain"/>
    <property type="match status" value="1"/>
</dbReference>
<dbReference type="Proteomes" id="UP001634394">
    <property type="component" value="Unassembled WGS sequence"/>
</dbReference>
<dbReference type="InterPro" id="IPR045266">
    <property type="entry name" value="DOH_DOMON"/>
</dbReference>
<evidence type="ECO:0000256" key="3">
    <source>
        <dbReference type="ARBA" id="ARBA00022729"/>
    </source>
</evidence>
<gene>
    <name evidence="9" type="ORF">ACJMK2_039239</name>
</gene>
<dbReference type="SUPFAM" id="SSF49742">
    <property type="entry name" value="PHM/PNGase F"/>
    <property type="match status" value="2"/>
</dbReference>
<dbReference type="InterPro" id="IPR028460">
    <property type="entry name" value="Tbh/DBH"/>
</dbReference>
<dbReference type="CDD" id="cd09631">
    <property type="entry name" value="DOMON_DOH"/>
    <property type="match status" value="1"/>
</dbReference>
<dbReference type="Pfam" id="PF01082">
    <property type="entry name" value="Cu2_monooxygen"/>
    <property type="match status" value="1"/>
</dbReference>
<dbReference type="SUPFAM" id="SSF49344">
    <property type="entry name" value="CBD9-like"/>
    <property type="match status" value="1"/>
</dbReference>
<dbReference type="InterPro" id="IPR005018">
    <property type="entry name" value="DOMON_domain"/>
</dbReference>
<evidence type="ECO:0000256" key="1">
    <source>
        <dbReference type="ARBA" id="ARBA00004370"/>
    </source>
</evidence>
<reference evidence="9 10" key="1">
    <citation type="submission" date="2024-11" db="EMBL/GenBank/DDBJ databases">
        <title>Chromosome-level genome assembly of the freshwater bivalve Anodonta woodiana.</title>
        <authorList>
            <person name="Chen X."/>
        </authorList>
    </citation>
    <scope>NUCLEOTIDE SEQUENCE [LARGE SCALE GENOMIC DNA]</scope>
    <source>
        <strain evidence="9">MN2024</strain>
        <tissue evidence="9">Gills</tissue>
    </source>
</reference>
<dbReference type="InterPro" id="IPR000945">
    <property type="entry name" value="DBH-like"/>
</dbReference>
<dbReference type="Gene3D" id="2.60.120.230">
    <property type="match status" value="1"/>
</dbReference>
<comment type="similarity">
    <text evidence="2">Belongs to the copper type II ascorbate-dependent monooxygenase family.</text>
</comment>
<keyword evidence="4" id="KW-0472">Membrane</keyword>
<accession>A0ABD3WC97</accession>
<evidence type="ECO:0000313" key="9">
    <source>
        <dbReference type="EMBL" id="KAL3871231.1"/>
    </source>
</evidence>
<dbReference type="AlphaFoldDB" id="A0ABD3WC97"/>
<dbReference type="InterPro" id="IPR000323">
    <property type="entry name" value="Cu2_ascorb_mOase_N"/>
</dbReference>
<keyword evidence="6" id="KW-0325">Glycoprotein</keyword>
<sequence>MLNLFLRAVFIIGFINLIICEHQQLNASPRSSSLEVYERELPLREQLDQGGNVVVSWGFSSPVEIVFEIKAKAKGWVGFGISKTGLMRPADVVIGWVKDGLIFFADYHTTSATTPIMDESQDWFVVHGYEDDSGTTIRFRRKFVTCDPNDEKIEEGTVHLIYAYHDLDPDVPNFLFRYHGQTQRGSKAVLLIGASFQPKPWPSDAGTIDFRHNNYQVPGSDVTTYGCTAFYLPTIRSKLHIIKTEASIQRGHENLVKNILLLACRLPIFFHLPQYHGLNFNCLDGTIPLLQYCESVFAAWSLGAEVKKRIIDSSGLRLTYTRQLRRFDAGLLHTGHYISNRQIIPPGEQSFVTKIHCSKRCLEWGMRSVQAIRVFGVFFHTHELGKSVKVRSVRNSTEYQHWAFDANYSPANQLYRMLSREVLVQKGDSIRVDCEYDSTSRDKVTMGGITLTDEICRVIILYYPKQAIDSCFGWSVYNKLKDEEGEIIQASETIRYLSSVNWTNNNVMRSNLKQAIYDSDERTICFSLYQEPMIAFDHFIPDSIRNEYIPPSFNCSAQSP</sequence>
<feature type="signal peptide" evidence="7">
    <location>
        <begin position="1"/>
        <end position="20"/>
    </location>
</feature>
<evidence type="ECO:0000256" key="7">
    <source>
        <dbReference type="SAM" id="SignalP"/>
    </source>
</evidence>
<dbReference type="Pfam" id="PF03351">
    <property type="entry name" value="DOMON"/>
    <property type="match status" value="1"/>
</dbReference>
<organism evidence="9 10">
    <name type="scientific">Sinanodonta woodiana</name>
    <name type="common">Chinese pond mussel</name>
    <name type="synonym">Anodonta woodiana</name>
    <dbReference type="NCBI Taxonomy" id="1069815"/>
    <lineage>
        <taxon>Eukaryota</taxon>
        <taxon>Metazoa</taxon>
        <taxon>Spiralia</taxon>
        <taxon>Lophotrochozoa</taxon>
        <taxon>Mollusca</taxon>
        <taxon>Bivalvia</taxon>
        <taxon>Autobranchia</taxon>
        <taxon>Heteroconchia</taxon>
        <taxon>Palaeoheterodonta</taxon>
        <taxon>Unionida</taxon>
        <taxon>Unionoidea</taxon>
        <taxon>Unionidae</taxon>
        <taxon>Unioninae</taxon>
        <taxon>Sinanodonta</taxon>
    </lineage>
</organism>
<dbReference type="GO" id="GO:0016020">
    <property type="term" value="C:membrane"/>
    <property type="evidence" value="ECO:0007669"/>
    <property type="project" value="UniProtKB-SubCell"/>
</dbReference>
<dbReference type="FunFam" id="2.60.120.230:FF:000001">
    <property type="entry name" value="Monooxygenase, DBH-like 1"/>
    <property type="match status" value="1"/>
</dbReference>
<dbReference type="EMBL" id="JBJQND010000007">
    <property type="protein sequence ID" value="KAL3871231.1"/>
    <property type="molecule type" value="Genomic_DNA"/>
</dbReference>
<evidence type="ECO:0000256" key="5">
    <source>
        <dbReference type="ARBA" id="ARBA00023157"/>
    </source>
</evidence>
<comment type="caution">
    <text evidence="9">The sequence shown here is derived from an EMBL/GenBank/DDBJ whole genome shotgun (WGS) entry which is preliminary data.</text>
</comment>
<feature type="chain" id="PRO_5044832562" description="DOMON domain-containing protein" evidence="7">
    <location>
        <begin position="21"/>
        <end position="560"/>
    </location>
</feature>
<proteinExistence type="inferred from homology"/>
<evidence type="ECO:0000256" key="6">
    <source>
        <dbReference type="ARBA" id="ARBA00023180"/>
    </source>
</evidence>
<evidence type="ECO:0000256" key="4">
    <source>
        <dbReference type="ARBA" id="ARBA00023136"/>
    </source>
</evidence>
<dbReference type="PRINTS" id="PR00767">
    <property type="entry name" value="DBMONOXGNASE"/>
</dbReference>
<keyword evidence="5" id="KW-1015">Disulfide bond</keyword>
<evidence type="ECO:0000256" key="2">
    <source>
        <dbReference type="ARBA" id="ARBA00010676"/>
    </source>
</evidence>
<keyword evidence="3 7" id="KW-0732">Signal</keyword>
<evidence type="ECO:0000313" key="10">
    <source>
        <dbReference type="Proteomes" id="UP001634394"/>
    </source>
</evidence>
<dbReference type="Pfam" id="PF03712">
    <property type="entry name" value="Cu2_monoox_C"/>
    <property type="match status" value="1"/>
</dbReference>
<dbReference type="InterPro" id="IPR008977">
    <property type="entry name" value="PHM/PNGase_F_dom_sf"/>
</dbReference>
<protein>
    <recommendedName>
        <fullName evidence="8">DOMON domain-containing protein</fullName>
    </recommendedName>
</protein>
<keyword evidence="10" id="KW-1185">Reference proteome</keyword>
<dbReference type="PROSITE" id="PS50836">
    <property type="entry name" value="DOMON"/>
    <property type="match status" value="1"/>
</dbReference>
<comment type="subcellular location">
    <subcellularLocation>
        <location evidence="1">Membrane</location>
    </subcellularLocation>
</comment>
<dbReference type="PANTHER" id="PTHR10157:SF23">
    <property type="entry name" value="MOXD1 HOMOLOG 1"/>
    <property type="match status" value="1"/>
</dbReference>